<keyword evidence="1" id="KW-0378">Hydrolase</keyword>
<organism evidence="3 4">
    <name type="scientific">Talaromyces atroroseus</name>
    <dbReference type="NCBI Taxonomy" id="1441469"/>
    <lineage>
        <taxon>Eukaryota</taxon>
        <taxon>Fungi</taxon>
        <taxon>Dikarya</taxon>
        <taxon>Ascomycota</taxon>
        <taxon>Pezizomycotina</taxon>
        <taxon>Eurotiomycetes</taxon>
        <taxon>Eurotiomycetidae</taxon>
        <taxon>Eurotiales</taxon>
        <taxon>Trichocomaceae</taxon>
        <taxon>Talaromyces</taxon>
        <taxon>Talaromyces sect. Trachyspermi</taxon>
    </lineage>
</organism>
<dbReference type="GO" id="GO:0016788">
    <property type="term" value="F:hydrolase activity, acting on ester bonds"/>
    <property type="evidence" value="ECO:0007669"/>
    <property type="project" value="InterPro"/>
</dbReference>
<name>A0A225ATL5_TALAT</name>
<dbReference type="EMBL" id="LFMY01000001">
    <property type="protein sequence ID" value="OKL64280.1"/>
    <property type="molecule type" value="Genomic_DNA"/>
</dbReference>
<dbReference type="InterPro" id="IPR036514">
    <property type="entry name" value="SGNH_hydro_sf"/>
</dbReference>
<feature type="transmembrane region" description="Helical" evidence="2">
    <location>
        <begin position="6"/>
        <end position="23"/>
    </location>
</feature>
<dbReference type="CDD" id="cd01846">
    <property type="entry name" value="fatty_acyltransferase_like"/>
    <property type="match status" value="1"/>
</dbReference>
<dbReference type="STRING" id="1441469.A0A225ATL5"/>
<dbReference type="Pfam" id="PF00657">
    <property type="entry name" value="Lipase_GDSL"/>
    <property type="match status" value="1"/>
</dbReference>
<dbReference type="OrthoDB" id="1600564at2759"/>
<dbReference type="Proteomes" id="UP000214365">
    <property type="component" value="Unassembled WGS sequence"/>
</dbReference>
<sequence>MNYRSLISYTALAVFIASILLWIRNYHSPPALSISNPAKQQVYWFAFGDSYSATGFDVGSTQPSALNPMGNTAPNPGTQSGGNNWIGFLTTQYNNSVVLSYSLAIAGATIDNSLATWGFGDMTSQVAEFQLNYASRPASAPWTPDNTIVSFWVGINEYRPLVEQLYSDGVRKFLFINCPPSTRSPQVHEENDLPEQFQRHAMMVSAYNDGLEEMVHHFSEDHSDATVVLYDSYTFMTRVLDNPTKYGYQDATCMNTDGSSCIWWNNLHPGWKYHTAQAEDMLASLAPLGW</sequence>
<dbReference type="GeneID" id="30999986"/>
<evidence type="ECO:0008006" key="5">
    <source>
        <dbReference type="Google" id="ProtNLM"/>
    </source>
</evidence>
<dbReference type="SUPFAM" id="SSF52266">
    <property type="entry name" value="SGNH hydrolase"/>
    <property type="match status" value="1"/>
</dbReference>
<proteinExistence type="predicted"/>
<keyword evidence="2" id="KW-0472">Membrane</keyword>
<dbReference type="PANTHER" id="PTHR45648">
    <property type="entry name" value="GDSL LIPASE/ACYLHYDROLASE FAMILY PROTEIN (AFU_ORTHOLOGUE AFUA_4G14700)"/>
    <property type="match status" value="1"/>
</dbReference>
<accession>A0A225ATL5</accession>
<evidence type="ECO:0000313" key="4">
    <source>
        <dbReference type="Proteomes" id="UP000214365"/>
    </source>
</evidence>
<evidence type="ECO:0000256" key="2">
    <source>
        <dbReference type="SAM" id="Phobius"/>
    </source>
</evidence>
<comment type="caution">
    <text evidence="3">The sequence shown here is derived from an EMBL/GenBank/DDBJ whole genome shotgun (WGS) entry which is preliminary data.</text>
</comment>
<dbReference type="Gene3D" id="3.40.50.1110">
    <property type="entry name" value="SGNH hydrolase"/>
    <property type="match status" value="1"/>
</dbReference>
<dbReference type="RefSeq" id="XP_020124401.1">
    <property type="nucleotide sequence ID" value="XM_020260015.1"/>
</dbReference>
<dbReference type="InterPro" id="IPR051058">
    <property type="entry name" value="GDSL_Est/Lipase"/>
</dbReference>
<dbReference type="PANTHER" id="PTHR45648:SF22">
    <property type="entry name" value="GDSL LIPASE_ACYLHYDROLASE FAMILY PROTEIN (AFU_ORTHOLOGUE AFUA_4G14700)"/>
    <property type="match status" value="1"/>
</dbReference>
<keyword evidence="2" id="KW-1133">Transmembrane helix</keyword>
<dbReference type="AlphaFoldDB" id="A0A225ATL5"/>
<evidence type="ECO:0000256" key="1">
    <source>
        <dbReference type="ARBA" id="ARBA00022801"/>
    </source>
</evidence>
<evidence type="ECO:0000313" key="3">
    <source>
        <dbReference type="EMBL" id="OKL64280.1"/>
    </source>
</evidence>
<keyword evidence="4" id="KW-1185">Reference proteome</keyword>
<keyword evidence="2" id="KW-0812">Transmembrane</keyword>
<gene>
    <name evidence="3" type="ORF">UA08_00231</name>
</gene>
<dbReference type="InterPro" id="IPR001087">
    <property type="entry name" value="GDSL"/>
</dbReference>
<reference evidence="3 4" key="1">
    <citation type="submission" date="2015-06" db="EMBL/GenBank/DDBJ databases">
        <title>Talaromyces atroroseus IBT 11181 draft genome.</title>
        <authorList>
            <person name="Rasmussen K.B."/>
            <person name="Rasmussen S."/>
            <person name="Petersen B."/>
            <person name="Sicheritz-Ponten T."/>
            <person name="Mortensen U.H."/>
            <person name="Thrane U."/>
        </authorList>
    </citation>
    <scope>NUCLEOTIDE SEQUENCE [LARGE SCALE GENOMIC DNA]</scope>
    <source>
        <strain evidence="3 4">IBT 11181</strain>
    </source>
</reference>
<protein>
    <recommendedName>
        <fullName evidence="5">Carbohydrate esterase family 16 protein</fullName>
    </recommendedName>
</protein>